<evidence type="ECO:0000313" key="2">
    <source>
        <dbReference type="Proteomes" id="UP001551329"/>
    </source>
</evidence>
<evidence type="ECO:0000313" key="1">
    <source>
        <dbReference type="EMBL" id="MEU7072922.1"/>
    </source>
</evidence>
<accession>A0ABV3CDQ9</accession>
<name>A0ABV3CDQ9_9ACTN</name>
<keyword evidence="2" id="KW-1185">Reference proteome</keyword>
<dbReference type="RefSeq" id="WP_358476214.1">
    <property type="nucleotide sequence ID" value="NZ_JBEZAE010000015.1"/>
</dbReference>
<gene>
    <name evidence="1" type="ORF">AB0A88_22630</name>
</gene>
<protein>
    <submittedName>
        <fullName evidence="1">Uncharacterized protein</fullName>
    </submittedName>
</protein>
<comment type="caution">
    <text evidence="1">The sequence shown here is derived from an EMBL/GenBank/DDBJ whole genome shotgun (WGS) entry which is preliminary data.</text>
</comment>
<dbReference type="EMBL" id="JBEZAE010000015">
    <property type="protein sequence ID" value="MEU7072922.1"/>
    <property type="molecule type" value="Genomic_DNA"/>
</dbReference>
<reference evidence="1 2" key="1">
    <citation type="submission" date="2024-06" db="EMBL/GenBank/DDBJ databases">
        <title>The Natural Products Discovery Center: Release of the First 8490 Sequenced Strains for Exploring Actinobacteria Biosynthetic Diversity.</title>
        <authorList>
            <person name="Kalkreuter E."/>
            <person name="Kautsar S.A."/>
            <person name="Yang D."/>
            <person name="Bader C.D."/>
            <person name="Teijaro C.N."/>
            <person name="Fluegel L."/>
            <person name="Davis C.M."/>
            <person name="Simpson J.R."/>
            <person name="Lauterbach L."/>
            <person name="Steele A.D."/>
            <person name="Gui C."/>
            <person name="Meng S."/>
            <person name="Li G."/>
            <person name="Viehrig K."/>
            <person name="Ye F."/>
            <person name="Su P."/>
            <person name="Kiefer A.F."/>
            <person name="Nichols A."/>
            <person name="Cepeda A.J."/>
            <person name="Yan W."/>
            <person name="Fan B."/>
            <person name="Jiang Y."/>
            <person name="Adhikari A."/>
            <person name="Zheng C.-J."/>
            <person name="Schuster L."/>
            <person name="Cowan T.M."/>
            <person name="Smanski M.J."/>
            <person name="Chevrette M.G."/>
            <person name="De Carvalho L.P.S."/>
            <person name="Shen B."/>
        </authorList>
    </citation>
    <scope>NUCLEOTIDE SEQUENCE [LARGE SCALE GENOMIC DNA]</scope>
    <source>
        <strain evidence="1 2">NPDC045974</strain>
    </source>
</reference>
<proteinExistence type="predicted"/>
<sequence length="54" mass="5622">MLHAVPSLPAEVPQAPARIIGAGLGEAVGAAWSCETTYEALVRAAEDMEWRAAS</sequence>
<dbReference type="Proteomes" id="UP001551329">
    <property type="component" value="Unassembled WGS sequence"/>
</dbReference>
<organism evidence="1 2">
    <name type="scientific">Streptomyces narbonensis</name>
    <dbReference type="NCBI Taxonomy" id="67333"/>
    <lineage>
        <taxon>Bacteria</taxon>
        <taxon>Bacillati</taxon>
        <taxon>Actinomycetota</taxon>
        <taxon>Actinomycetes</taxon>
        <taxon>Kitasatosporales</taxon>
        <taxon>Streptomycetaceae</taxon>
        <taxon>Streptomyces</taxon>
    </lineage>
</organism>